<dbReference type="STRING" id="558155.SAMN04487911_10885"/>
<dbReference type="EMBL" id="FQYX01000008">
    <property type="protein sequence ID" value="SHI95551.1"/>
    <property type="molecule type" value="Genomic_DNA"/>
</dbReference>
<accession>A0A1M6FD06</accession>
<gene>
    <name evidence="1" type="ORF">SAMN04487911_10885</name>
</gene>
<sequence>MIYLGEQKKALSRYSEEVICWLKIKLKGKTSKTNPDGHNCGQTSCKVCSRQFQIKNDLNPNFVRLFTDRNIHAIICSKPRELIFKEDILCQMFIRFGYTKEKFKNECEKLFVKSGYEDFFYNTLNYRLAEWLNIHTCTYCNRQYTMVMRKPNGNKAMVPQFDHWFAKSEHPLLALSFYNLIPSCGICNSSIKSTATLSLDNHFHPYVDNEISNSFRFSYFAKSPNEYEVICKSIDHSSLKAQNTIDILETKLLYKGHSKKELQDLIDLRYKYSDNYLNTLLHKTFNGLDVTKSDKYRLLFGIEIDVKNYHKRPFSKFKKDIVDELISATNRIESF</sequence>
<evidence type="ECO:0008006" key="3">
    <source>
        <dbReference type="Google" id="ProtNLM"/>
    </source>
</evidence>
<evidence type="ECO:0000313" key="1">
    <source>
        <dbReference type="EMBL" id="SHI95551.1"/>
    </source>
</evidence>
<dbReference type="Gene3D" id="1.10.30.50">
    <property type="match status" value="1"/>
</dbReference>
<evidence type="ECO:0000313" key="2">
    <source>
        <dbReference type="Proteomes" id="UP000184231"/>
    </source>
</evidence>
<organism evidence="1 2">
    <name type="scientific">Arenibacter nanhaiticus</name>
    <dbReference type="NCBI Taxonomy" id="558155"/>
    <lineage>
        <taxon>Bacteria</taxon>
        <taxon>Pseudomonadati</taxon>
        <taxon>Bacteroidota</taxon>
        <taxon>Flavobacteriia</taxon>
        <taxon>Flavobacteriales</taxon>
        <taxon>Flavobacteriaceae</taxon>
        <taxon>Arenibacter</taxon>
    </lineage>
</organism>
<proteinExistence type="predicted"/>
<protein>
    <recommendedName>
        <fullName evidence="3">HNH endonuclease</fullName>
    </recommendedName>
</protein>
<dbReference type="OrthoDB" id="9816185at2"/>
<name>A0A1M6FD06_9FLAO</name>
<reference evidence="2" key="1">
    <citation type="submission" date="2016-11" db="EMBL/GenBank/DDBJ databases">
        <authorList>
            <person name="Varghese N."/>
            <person name="Submissions S."/>
        </authorList>
    </citation>
    <scope>NUCLEOTIDE SEQUENCE [LARGE SCALE GENOMIC DNA]</scope>
    <source>
        <strain evidence="2">CGMCC 1.8863</strain>
    </source>
</reference>
<dbReference type="Proteomes" id="UP000184231">
    <property type="component" value="Unassembled WGS sequence"/>
</dbReference>
<dbReference type="AlphaFoldDB" id="A0A1M6FD06"/>
<dbReference type="RefSeq" id="WP_072764055.1">
    <property type="nucleotide sequence ID" value="NZ_FQYX01000008.1"/>
</dbReference>
<keyword evidence="2" id="KW-1185">Reference proteome</keyword>